<evidence type="ECO:0000256" key="4">
    <source>
        <dbReference type="ARBA" id="ARBA00023163"/>
    </source>
</evidence>
<dbReference type="Gene3D" id="3.30.730.10">
    <property type="entry name" value="AP2/ERF domain"/>
    <property type="match status" value="1"/>
</dbReference>
<dbReference type="InterPro" id="IPR050913">
    <property type="entry name" value="AP2/ERF_ERF"/>
</dbReference>
<keyword evidence="2" id="KW-0805">Transcription regulation</keyword>
<evidence type="ECO:0000256" key="1">
    <source>
        <dbReference type="ARBA" id="ARBA00004123"/>
    </source>
</evidence>
<comment type="caution">
    <text evidence="7">The sequence shown here is derived from an EMBL/GenBank/DDBJ whole genome shotgun (WGS) entry which is preliminary data.</text>
</comment>
<dbReference type="PANTHER" id="PTHR31194">
    <property type="entry name" value="SHN SHINE , DNA BINDING / TRANSCRIPTION FACTOR"/>
    <property type="match status" value="1"/>
</dbReference>
<name>A0A9J6AX76_SOLCO</name>
<proteinExistence type="predicted"/>
<evidence type="ECO:0000256" key="5">
    <source>
        <dbReference type="ARBA" id="ARBA00023242"/>
    </source>
</evidence>
<dbReference type="SUPFAM" id="SSF54171">
    <property type="entry name" value="DNA-binding domain"/>
    <property type="match status" value="1"/>
</dbReference>
<dbReference type="AlphaFoldDB" id="A0A9J6AX76"/>
<feature type="domain" description="AP2/ERF" evidence="6">
    <location>
        <begin position="147"/>
        <end position="204"/>
    </location>
</feature>
<dbReference type="InterPro" id="IPR016177">
    <property type="entry name" value="DNA-bd_dom_sf"/>
</dbReference>
<dbReference type="SMART" id="SM00380">
    <property type="entry name" value="AP2"/>
    <property type="match status" value="1"/>
</dbReference>
<keyword evidence="8" id="KW-1185">Reference proteome</keyword>
<dbReference type="PROSITE" id="PS51032">
    <property type="entry name" value="AP2_ERF"/>
    <property type="match status" value="1"/>
</dbReference>
<evidence type="ECO:0000259" key="6">
    <source>
        <dbReference type="PROSITE" id="PS51032"/>
    </source>
</evidence>
<evidence type="ECO:0000256" key="2">
    <source>
        <dbReference type="ARBA" id="ARBA00023015"/>
    </source>
</evidence>
<evidence type="ECO:0000313" key="8">
    <source>
        <dbReference type="Proteomes" id="UP000824120"/>
    </source>
</evidence>
<reference evidence="7 8" key="1">
    <citation type="submission" date="2020-09" db="EMBL/GenBank/DDBJ databases">
        <title>De no assembly of potato wild relative species, Solanum commersonii.</title>
        <authorList>
            <person name="Cho K."/>
        </authorList>
    </citation>
    <scope>NUCLEOTIDE SEQUENCE [LARGE SCALE GENOMIC DNA]</scope>
    <source>
        <strain evidence="7">LZ3.2</strain>
        <tissue evidence="7">Leaf</tissue>
    </source>
</reference>
<dbReference type="GO" id="GO:0003677">
    <property type="term" value="F:DNA binding"/>
    <property type="evidence" value="ECO:0007669"/>
    <property type="project" value="UniProtKB-KW"/>
</dbReference>
<keyword evidence="4" id="KW-0804">Transcription</keyword>
<dbReference type="GO" id="GO:0005634">
    <property type="term" value="C:nucleus"/>
    <property type="evidence" value="ECO:0007669"/>
    <property type="project" value="UniProtKB-SubCell"/>
</dbReference>
<protein>
    <recommendedName>
        <fullName evidence="6">AP2/ERF domain-containing protein</fullName>
    </recommendedName>
</protein>
<accession>A0A9J6AX76</accession>
<comment type="subcellular location">
    <subcellularLocation>
        <location evidence="1">Nucleus</location>
    </subcellularLocation>
</comment>
<dbReference type="PANTHER" id="PTHR31194:SF109">
    <property type="entry name" value="AP2_ERF DOMAIN-CONTAINING PROTEIN"/>
    <property type="match status" value="1"/>
</dbReference>
<evidence type="ECO:0000256" key="3">
    <source>
        <dbReference type="ARBA" id="ARBA00023125"/>
    </source>
</evidence>
<keyword evidence="3" id="KW-0238">DNA-binding</keyword>
<dbReference type="Proteomes" id="UP000824120">
    <property type="component" value="Chromosome 1"/>
</dbReference>
<gene>
    <name evidence="7" type="ORF">H5410_000797</name>
</gene>
<evidence type="ECO:0000313" key="7">
    <source>
        <dbReference type="EMBL" id="KAG5629080.1"/>
    </source>
</evidence>
<dbReference type="GO" id="GO:0003700">
    <property type="term" value="F:DNA-binding transcription factor activity"/>
    <property type="evidence" value="ECO:0007669"/>
    <property type="project" value="InterPro"/>
</dbReference>
<dbReference type="CDD" id="cd00018">
    <property type="entry name" value="AP2"/>
    <property type="match status" value="1"/>
</dbReference>
<dbReference type="OrthoDB" id="1304016at2759"/>
<dbReference type="Pfam" id="PF00847">
    <property type="entry name" value="AP2"/>
    <property type="match status" value="1"/>
</dbReference>
<sequence length="219" mass="24950">MGEVGSRDTTWKKECSMWLRIFDTAIEAALAYGKTSIEIRAMTTKDELKKNEAAEKSSKIVRVIKFTKQLGKSSIIMPRVVRIYMQDNDATDSSSDDEENLQGENSKRHKIICNEIIIAKEKTKVFSKRMSSKEKKDAKLLSENVKKYKGVRQRELGRWASEIQYGRKNARRWLGTFDTVREAALAYDKAVIEIRGANALTNILEPPTKESTPSISCHQ</sequence>
<dbReference type="InterPro" id="IPR001471">
    <property type="entry name" value="AP2/ERF_dom"/>
</dbReference>
<keyword evidence="5" id="KW-0539">Nucleus</keyword>
<dbReference type="InterPro" id="IPR036955">
    <property type="entry name" value="AP2/ERF_dom_sf"/>
</dbReference>
<dbReference type="PRINTS" id="PR00367">
    <property type="entry name" value="ETHRSPELEMNT"/>
</dbReference>
<organism evidence="7 8">
    <name type="scientific">Solanum commersonii</name>
    <name type="common">Commerson's wild potato</name>
    <name type="synonym">Commerson's nightshade</name>
    <dbReference type="NCBI Taxonomy" id="4109"/>
    <lineage>
        <taxon>Eukaryota</taxon>
        <taxon>Viridiplantae</taxon>
        <taxon>Streptophyta</taxon>
        <taxon>Embryophyta</taxon>
        <taxon>Tracheophyta</taxon>
        <taxon>Spermatophyta</taxon>
        <taxon>Magnoliopsida</taxon>
        <taxon>eudicotyledons</taxon>
        <taxon>Gunneridae</taxon>
        <taxon>Pentapetalae</taxon>
        <taxon>asterids</taxon>
        <taxon>lamiids</taxon>
        <taxon>Solanales</taxon>
        <taxon>Solanaceae</taxon>
        <taxon>Solanoideae</taxon>
        <taxon>Solaneae</taxon>
        <taxon>Solanum</taxon>
    </lineage>
</organism>
<dbReference type="EMBL" id="JACXVP010000001">
    <property type="protein sequence ID" value="KAG5629080.1"/>
    <property type="molecule type" value="Genomic_DNA"/>
</dbReference>